<evidence type="ECO:0000259" key="1">
    <source>
        <dbReference type="Pfam" id="PF01869"/>
    </source>
</evidence>
<name>A0A7W9ZN98_RHILE</name>
<keyword evidence="2" id="KW-0418">Kinase</keyword>
<dbReference type="SUPFAM" id="SSF53067">
    <property type="entry name" value="Actin-like ATPase domain"/>
    <property type="match status" value="2"/>
</dbReference>
<dbReference type="AlphaFoldDB" id="A0A7W9ZN98"/>
<dbReference type="CDD" id="cd24007">
    <property type="entry name" value="ASKHA_NBD_eukNAGK-like"/>
    <property type="match status" value="1"/>
</dbReference>
<dbReference type="Proteomes" id="UP000517187">
    <property type="component" value="Unassembled WGS sequence"/>
</dbReference>
<accession>A0A7W9ZN98</accession>
<dbReference type="Pfam" id="PF01869">
    <property type="entry name" value="BcrAD_BadFG"/>
    <property type="match status" value="1"/>
</dbReference>
<protein>
    <submittedName>
        <fullName evidence="2">N-acetylglucosamine kinase-like BadF-type ATPase</fullName>
    </submittedName>
</protein>
<evidence type="ECO:0000313" key="2">
    <source>
        <dbReference type="EMBL" id="MBB6219815.1"/>
    </source>
</evidence>
<dbReference type="Gene3D" id="3.30.420.40">
    <property type="match status" value="2"/>
</dbReference>
<dbReference type="InterPro" id="IPR052519">
    <property type="entry name" value="Euk-type_GlcNAc_Kinase"/>
</dbReference>
<dbReference type="RefSeq" id="WP_184692674.1">
    <property type="nucleotide sequence ID" value="NZ_JACIIJ010000001.1"/>
</dbReference>
<keyword evidence="2" id="KW-0808">Transferase</keyword>
<organism evidence="2 3">
    <name type="scientific">Rhizobium leguminosarum</name>
    <dbReference type="NCBI Taxonomy" id="384"/>
    <lineage>
        <taxon>Bacteria</taxon>
        <taxon>Pseudomonadati</taxon>
        <taxon>Pseudomonadota</taxon>
        <taxon>Alphaproteobacteria</taxon>
        <taxon>Hyphomicrobiales</taxon>
        <taxon>Rhizobiaceae</taxon>
        <taxon>Rhizobium/Agrobacterium group</taxon>
        <taxon>Rhizobium</taxon>
    </lineage>
</organism>
<proteinExistence type="predicted"/>
<dbReference type="InterPro" id="IPR043129">
    <property type="entry name" value="ATPase_NBD"/>
</dbReference>
<dbReference type="InterPro" id="IPR002731">
    <property type="entry name" value="ATPase_BadF"/>
</dbReference>
<dbReference type="PANTHER" id="PTHR43190">
    <property type="entry name" value="N-ACETYL-D-GLUCOSAMINE KINASE"/>
    <property type="match status" value="1"/>
</dbReference>
<dbReference type="GO" id="GO:0016301">
    <property type="term" value="F:kinase activity"/>
    <property type="evidence" value="ECO:0007669"/>
    <property type="project" value="UniProtKB-KW"/>
</dbReference>
<reference evidence="2 3" key="1">
    <citation type="submission" date="2020-08" db="EMBL/GenBank/DDBJ databases">
        <title>Genomic Encyclopedia of Type Strains, Phase IV (KMG-V): Genome sequencing to study the core and pangenomes of soil and plant-associated prokaryotes.</title>
        <authorList>
            <person name="Whitman W."/>
        </authorList>
    </citation>
    <scope>NUCLEOTIDE SEQUENCE [LARGE SCALE GENOMIC DNA]</scope>
    <source>
        <strain evidence="2 3">SEMIA 4011</strain>
    </source>
</reference>
<dbReference type="EMBL" id="JACIIJ010000001">
    <property type="protein sequence ID" value="MBB6219815.1"/>
    <property type="molecule type" value="Genomic_DNA"/>
</dbReference>
<dbReference type="PANTHER" id="PTHR43190:SF3">
    <property type="entry name" value="N-ACETYL-D-GLUCOSAMINE KINASE"/>
    <property type="match status" value="1"/>
</dbReference>
<comment type="caution">
    <text evidence="2">The sequence shown here is derived from an EMBL/GenBank/DDBJ whole genome shotgun (WGS) entry which is preliminary data.</text>
</comment>
<feature type="domain" description="ATPase BadF/BadG/BcrA/BcrD type" evidence="1">
    <location>
        <begin position="7"/>
        <end position="289"/>
    </location>
</feature>
<evidence type="ECO:0000313" key="3">
    <source>
        <dbReference type="Proteomes" id="UP000517187"/>
    </source>
</evidence>
<sequence>MSDDLILGVDGGGTKMILALADKNGCILRTALGGGINPMGNPGWRTELEKYIEPFRSEKKLAGVAAALPVYGEVAHLSRLLEETIRQAFPKAQTRVLNDVDAAHLGALAGKPGILVLSGTGSMAWARNADGTPARTGGWGDVIGDEGSSYWVGRRALNLVSQSLDGRFFPTALTEAIFAYLQLDPGDPMDSLGVWATSSATRSSIAALSAVVDRAAREGDEAAIGLFELAADELAKHYRAVAGHCEPEADWTYAGGTFRSSTLLKALEHRIGRPAAAPRLSPIGGALLAAARLLDWPIDDGWIGHVAASSQAAFAQ</sequence>
<gene>
    <name evidence="2" type="ORF">GGE66_000759</name>
</gene>